<dbReference type="EMBL" id="JAEVHL010000088">
    <property type="protein sequence ID" value="MBM0277159.1"/>
    <property type="molecule type" value="Genomic_DNA"/>
</dbReference>
<keyword evidence="2" id="KW-1185">Reference proteome</keyword>
<dbReference type="PANTHER" id="PTHR47691:SF3">
    <property type="entry name" value="HTH-TYPE TRANSCRIPTIONAL REGULATOR RV0890C-RELATED"/>
    <property type="match status" value="1"/>
</dbReference>
<dbReference type="RefSeq" id="WP_203149600.1">
    <property type="nucleotide sequence ID" value="NZ_JAEVHL010000088.1"/>
</dbReference>
<sequence length="182" mass="19261">MGGVGKTALAVHVAHLVAGAYGDGQLHVNLRGSEPRPLEPGEVLARFLRALGVDNRAVPDDVVERAALYRSRLADRRVLVVLDNAASEEQIRPLLPGAATCAVLVTGRARLTGIEGAHRIDLDVFELGNALRLLGRISGSKRVEVEHSDAAEIVRLCGGLPLAVRIAGARLTARPGWRPPGS</sequence>
<dbReference type="Gene3D" id="3.40.50.300">
    <property type="entry name" value="P-loop containing nucleotide triphosphate hydrolases"/>
    <property type="match status" value="1"/>
</dbReference>
<accession>A0ABS1YIA1</accession>
<dbReference type="PANTHER" id="PTHR47691">
    <property type="entry name" value="REGULATOR-RELATED"/>
    <property type="match status" value="1"/>
</dbReference>
<reference evidence="1 2" key="1">
    <citation type="submission" date="2021-01" db="EMBL/GenBank/DDBJ databases">
        <title>Draft genome sequence of Micromonospora sp. strain STR1s_6.</title>
        <authorList>
            <person name="Karlyshev A."/>
            <person name="Jawad R."/>
        </authorList>
    </citation>
    <scope>NUCLEOTIDE SEQUENCE [LARGE SCALE GENOMIC DNA]</scope>
    <source>
        <strain evidence="1 2">STR1S-6</strain>
    </source>
</reference>
<evidence type="ECO:0008006" key="3">
    <source>
        <dbReference type="Google" id="ProtNLM"/>
    </source>
</evidence>
<gene>
    <name evidence="1" type="ORF">JM949_18050</name>
</gene>
<comment type="caution">
    <text evidence="1">The sequence shown here is derived from an EMBL/GenBank/DDBJ whole genome shotgun (WGS) entry which is preliminary data.</text>
</comment>
<dbReference type="SUPFAM" id="SSF52540">
    <property type="entry name" value="P-loop containing nucleoside triphosphate hydrolases"/>
    <property type="match status" value="1"/>
</dbReference>
<organism evidence="1 2">
    <name type="scientific">Micromonospora tarensis</name>
    <dbReference type="NCBI Taxonomy" id="2806100"/>
    <lineage>
        <taxon>Bacteria</taxon>
        <taxon>Bacillati</taxon>
        <taxon>Actinomycetota</taxon>
        <taxon>Actinomycetes</taxon>
        <taxon>Micromonosporales</taxon>
        <taxon>Micromonosporaceae</taxon>
        <taxon>Micromonospora</taxon>
    </lineage>
</organism>
<dbReference type="Proteomes" id="UP000622245">
    <property type="component" value="Unassembled WGS sequence"/>
</dbReference>
<dbReference type="InterPro" id="IPR027417">
    <property type="entry name" value="P-loop_NTPase"/>
</dbReference>
<evidence type="ECO:0000313" key="1">
    <source>
        <dbReference type="EMBL" id="MBM0277159.1"/>
    </source>
</evidence>
<dbReference type="PRINTS" id="PR00364">
    <property type="entry name" value="DISEASERSIST"/>
</dbReference>
<protein>
    <recommendedName>
        <fullName evidence="3">NB-ARC domain-containing protein</fullName>
    </recommendedName>
</protein>
<name>A0ABS1YIA1_9ACTN</name>
<evidence type="ECO:0000313" key="2">
    <source>
        <dbReference type="Proteomes" id="UP000622245"/>
    </source>
</evidence>
<proteinExistence type="predicted"/>